<organism evidence="9 10">
    <name type="scientific">Microctonus hyperodae</name>
    <name type="common">Parasitoid wasp</name>
    <dbReference type="NCBI Taxonomy" id="165561"/>
    <lineage>
        <taxon>Eukaryota</taxon>
        <taxon>Metazoa</taxon>
        <taxon>Ecdysozoa</taxon>
        <taxon>Arthropoda</taxon>
        <taxon>Hexapoda</taxon>
        <taxon>Insecta</taxon>
        <taxon>Pterygota</taxon>
        <taxon>Neoptera</taxon>
        <taxon>Endopterygota</taxon>
        <taxon>Hymenoptera</taxon>
        <taxon>Apocrita</taxon>
        <taxon>Ichneumonoidea</taxon>
        <taxon>Braconidae</taxon>
        <taxon>Euphorinae</taxon>
        <taxon>Microctonus</taxon>
    </lineage>
</organism>
<feature type="transmembrane region" description="Helical" evidence="8">
    <location>
        <begin position="395"/>
        <end position="415"/>
    </location>
</feature>
<evidence type="ECO:0000256" key="8">
    <source>
        <dbReference type="SAM" id="Phobius"/>
    </source>
</evidence>
<accession>A0AA39FFS3</accession>
<keyword evidence="3 8" id="KW-0812">Transmembrane</keyword>
<dbReference type="PANTHER" id="PTHR42643">
    <property type="entry name" value="IONOTROPIC RECEPTOR 20A-RELATED"/>
    <property type="match status" value="1"/>
</dbReference>
<evidence type="ECO:0000256" key="7">
    <source>
        <dbReference type="ARBA" id="ARBA00023180"/>
    </source>
</evidence>
<feature type="transmembrane region" description="Helical" evidence="8">
    <location>
        <begin position="340"/>
        <end position="363"/>
    </location>
</feature>
<dbReference type="Proteomes" id="UP001168972">
    <property type="component" value="Unassembled WGS sequence"/>
</dbReference>
<evidence type="ECO:0000256" key="5">
    <source>
        <dbReference type="ARBA" id="ARBA00023136"/>
    </source>
</evidence>
<evidence type="ECO:0000256" key="1">
    <source>
        <dbReference type="ARBA" id="ARBA00004651"/>
    </source>
</evidence>
<reference evidence="9" key="1">
    <citation type="journal article" date="2023" name="bioRxiv">
        <title>Scaffold-level genome assemblies of two parasitoid biocontrol wasps reveal the parthenogenesis mechanism and an associated novel virus.</title>
        <authorList>
            <person name="Inwood S."/>
            <person name="Skelly J."/>
            <person name="Guhlin J."/>
            <person name="Harrop T."/>
            <person name="Goldson S."/>
            <person name="Dearden P."/>
        </authorList>
    </citation>
    <scope>NUCLEOTIDE SEQUENCE</scope>
    <source>
        <strain evidence="9">Lincoln</strain>
        <tissue evidence="9">Whole body</tissue>
    </source>
</reference>
<gene>
    <name evidence="9" type="ORF">PV327_002542</name>
</gene>
<proteinExistence type="predicted"/>
<keyword evidence="6" id="KW-0675">Receptor</keyword>
<name>A0AA39FFS3_MICHY</name>
<reference evidence="9" key="2">
    <citation type="submission" date="2023-03" db="EMBL/GenBank/DDBJ databases">
        <authorList>
            <person name="Inwood S.N."/>
            <person name="Skelly J.G."/>
            <person name="Guhlin J."/>
            <person name="Harrop T.W.R."/>
            <person name="Goldson S.G."/>
            <person name="Dearden P.K."/>
        </authorList>
    </citation>
    <scope>NUCLEOTIDE SEQUENCE</scope>
    <source>
        <strain evidence="9">Lincoln</strain>
        <tissue evidence="9">Whole body</tissue>
    </source>
</reference>
<comment type="caution">
    <text evidence="9">The sequence shown here is derived from an EMBL/GenBank/DDBJ whole genome shotgun (WGS) entry which is preliminary data.</text>
</comment>
<sequence length="648" mass="75706">MMIDIISLWCNLMLKGFLSRAKLDWVSKLHDDIAHDIDEYEIITVTSASQKYLFDEPCIRDILMSTVNNNPTHRVSINISAIENERKIRKIQDSAATFFILISDIRETRNHFSRELIKLMEKLSIRKVNVRYLVIIFSLNCEQNNNMNIILQDAWNKQMADFTIIEFFDSYNEGNKIFKNYYPTEPKIHLFNPFLNSFTHKFYSLQPELFPDIMKNLYGYPLKVGVFHNPPFSYVRWYDNQTLMNMSGAAITVIKTLALKMNFTLEIAPRLKSFPEIKDNTLPLGFFELMKSGRLDILADISPHFTERLSENAFRPKPIFLGEFCPLIPITYEIRIPFSWALFEAIIVTIIIILSFWIAAIMLRFTKKYWNVSIIARLLFGIPIKYYPTKSSQRMLMSILTLISLNYTAIIYGSLAKVGVETDIEIEYRDFDDLVNSGLIPIIPQYLYEKTFGESEGAILKLKNKSINTTEIWNCPVNVAKYKNVTCLMEKLAGEIFIKSEERSGRKTMKFMKTCLWSDSFTFLLRKGSPYRQAMEYIITRFFEVGLQIKWFNSDFELSAVDENADDFIEQFSTPQTVLIHQLLGVSIFDPESPNKVMFYLQEKPLMIEGCQVGLCDWEYLKNRFRRVLDECDPQRCNFVLKKDTCIK</sequence>
<keyword evidence="5 8" id="KW-0472">Membrane</keyword>
<evidence type="ECO:0000313" key="9">
    <source>
        <dbReference type="EMBL" id="KAK0168772.1"/>
    </source>
</evidence>
<keyword evidence="7" id="KW-0325">Glycoprotein</keyword>
<keyword evidence="2" id="KW-1003">Cell membrane</keyword>
<dbReference type="SUPFAM" id="SSF53850">
    <property type="entry name" value="Periplasmic binding protein-like II"/>
    <property type="match status" value="1"/>
</dbReference>
<evidence type="ECO:0000256" key="3">
    <source>
        <dbReference type="ARBA" id="ARBA00022692"/>
    </source>
</evidence>
<evidence type="ECO:0000256" key="6">
    <source>
        <dbReference type="ARBA" id="ARBA00023170"/>
    </source>
</evidence>
<evidence type="ECO:0000256" key="4">
    <source>
        <dbReference type="ARBA" id="ARBA00022989"/>
    </source>
</evidence>
<dbReference type="PANTHER" id="PTHR42643:SF38">
    <property type="entry name" value="IONOTROPIC RECEPTOR 100A"/>
    <property type="match status" value="1"/>
</dbReference>
<protein>
    <submittedName>
        <fullName evidence="9">Uncharacterized protein</fullName>
    </submittedName>
</protein>
<dbReference type="EMBL" id="JAQQBR010001831">
    <property type="protein sequence ID" value="KAK0168772.1"/>
    <property type="molecule type" value="Genomic_DNA"/>
</dbReference>
<evidence type="ECO:0000313" key="10">
    <source>
        <dbReference type="Proteomes" id="UP001168972"/>
    </source>
</evidence>
<dbReference type="AlphaFoldDB" id="A0AA39FFS3"/>
<keyword evidence="4 8" id="KW-1133">Transmembrane helix</keyword>
<evidence type="ECO:0000256" key="2">
    <source>
        <dbReference type="ARBA" id="ARBA00022475"/>
    </source>
</evidence>
<dbReference type="Gene3D" id="3.40.190.10">
    <property type="entry name" value="Periplasmic binding protein-like II"/>
    <property type="match status" value="1"/>
</dbReference>
<comment type="subcellular location">
    <subcellularLocation>
        <location evidence="1">Cell membrane</location>
        <topology evidence="1">Multi-pass membrane protein</topology>
    </subcellularLocation>
</comment>
<dbReference type="GO" id="GO:0005886">
    <property type="term" value="C:plasma membrane"/>
    <property type="evidence" value="ECO:0007669"/>
    <property type="project" value="UniProtKB-SubCell"/>
</dbReference>
<dbReference type="InterPro" id="IPR052192">
    <property type="entry name" value="Insect_Ionotropic_Sensory_Rcpt"/>
</dbReference>
<keyword evidence="10" id="KW-1185">Reference proteome</keyword>